<keyword evidence="2" id="KW-1185">Reference proteome</keyword>
<sequence>MWRIRSRLRAWKTGHNRGVIFRRRAATALFALVHAGCRICYEHRQFESLGSRPGLVTVSSVAESTWRHAGSLLITDDCKRRTTLGQEDFESKARTTDVEASHLSGTSNTRDVEAVCCVAACPFKSYHESNAYTTRPK</sequence>
<dbReference type="EMBL" id="KV429048">
    <property type="protein sequence ID" value="KZT70931.1"/>
    <property type="molecule type" value="Genomic_DNA"/>
</dbReference>
<proteinExistence type="predicted"/>
<reference evidence="1 2" key="1">
    <citation type="journal article" date="2016" name="Mol. Biol. Evol.">
        <title>Comparative Genomics of Early-Diverging Mushroom-Forming Fungi Provides Insights into the Origins of Lignocellulose Decay Capabilities.</title>
        <authorList>
            <person name="Nagy L.G."/>
            <person name="Riley R."/>
            <person name="Tritt A."/>
            <person name="Adam C."/>
            <person name="Daum C."/>
            <person name="Floudas D."/>
            <person name="Sun H."/>
            <person name="Yadav J.S."/>
            <person name="Pangilinan J."/>
            <person name="Larsson K.H."/>
            <person name="Matsuura K."/>
            <person name="Barry K."/>
            <person name="Labutti K."/>
            <person name="Kuo R."/>
            <person name="Ohm R.A."/>
            <person name="Bhattacharya S.S."/>
            <person name="Shirouzu T."/>
            <person name="Yoshinaga Y."/>
            <person name="Martin F.M."/>
            <person name="Grigoriev I.V."/>
            <person name="Hibbett D.S."/>
        </authorList>
    </citation>
    <scope>NUCLEOTIDE SEQUENCE [LARGE SCALE GENOMIC DNA]</scope>
    <source>
        <strain evidence="1 2">L-15889</strain>
    </source>
</reference>
<dbReference type="AlphaFoldDB" id="A0A165RLZ5"/>
<organism evidence="1 2">
    <name type="scientific">Daedalea quercina L-15889</name>
    <dbReference type="NCBI Taxonomy" id="1314783"/>
    <lineage>
        <taxon>Eukaryota</taxon>
        <taxon>Fungi</taxon>
        <taxon>Dikarya</taxon>
        <taxon>Basidiomycota</taxon>
        <taxon>Agaricomycotina</taxon>
        <taxon>Agaricomycetes</taxon>
        <taxon>Polyporales</taxon>
        <taxon>Fomitopsis</taxon>
    </lineage>
</organism>
<gene>
    <name evidence="1" type="ORF">DAEQUDRAFT_724674</name>
</gene>
<evidence type="ECO:0000313" key="1">
    <source>
        <dbReference type="EMBL" id="KZT70931.1"/>
    </source>
</evidence>
<protein>
    <submittedName>
        <fullName evidence="1">Uncharacterized protein</fullName>
    </submittedName>
</protein>
<name>A0A165RLZ5_9APHY</name>
<dbReference type="Proteomes" id="UP000076727">
    <property type="component" value="Unassembled WGS sequence"/>
</dbReference>
<accession>A0A165RLZ5</accession>
<evidence type="ECO:0000313" key="2">
    <source>
        <dbReference type="Proteomes" id="UP000076727"/>
    </source>
</evidence>